<dbReference type="RefSeq" id="WP_405337221.1">
    <property type="nucleotide sequence ID" value="NZ_JBANFI010000002.1"/>
</dbReference>
<dbReference type="PANTHER" id="PTHR46743:SF2">
    <property type="entry name" value="TEICHOIC ACIDS EXPORT ATP-BINDING PROTEIN TAGH"/>
    <property type="match status" value="1"/>
</dbReference>
<dbReference type="Gene3D" id="3.40.50.300">
    <property type="entry name" value="P-loop containing nucleotide triphosphate hydrolases"/>
    <property type="match status" value="1"/>
</dbReference>
<name>A0ABW8PWQ2_9GAMM</name>
<sequence>MIHVQHLSKHFKLYAKPSDRLKEVFLRRPLHTTHIALRDISFHVQAGETLGILGQNGAGKSTLLKLLSGVLLPDAGQLDIQGRVTGLLELGTGFDLQLTGRQNIMTNGLLIGMSATEIHERESSIIEFAELGAFIDEPLRTYSSGMTMRLAFAIAIHAQPQAFLIDEALSVGDGHFQQKCIKRIRQFKEQGGAIIFVSHDLNAVKQICDRALVLDAGDIVYEGDPESAVNAYNRILARLDEATAEQESAARRQHAYGTKEAVILDATLVGQDSLVDLLSSGEQAHFRVTYMTQKDLPKLTLGFVIRDRFGQDVFGINTHYLQQSLPSTTEQRHCVEFAFPMHLAPGKYTLTLALHGDEHHLEACYHWVDNYLTFEVAGLKNPPFAGLTYLPTQLVNLHSEPHTSQSQPH</sequence>
<keyword evidence="7" id="KW-1185">Reference proteome</keyword>
<evidence type="ECO:0000256" key="1">
    <source>
        <dbReference type="ARBA" id="ARBA00005417"/>
    </source>
</evidence>
<dbReference type="InterPro" id="IPR027417">
    <property type="entry name" value="P-loop_NTPase"/>
</dbReference>
<dbReference type="Proteomes" id="UP001621714">
    <property type="component" value="Unassembled WGS sequence"/>
</dbReference>
<dbReference type="Gene3D" id="2.70.50.60">
    <property type="entry name" value="abc- transporter (atp binding component) like domain"/>
    <property type="match status" value="1"/>
</dbReference>
<evidence type="ECO:0000256" key="3">
    <source>
        <dbReference type="ARBA" id="ARBA00022741"/>
    </source>
</evidence>
<dbReference type="SMART" id="SM00382">
    <property type="entry name" value="AAA"/>
    <property type="match status" value="1"/>
</dbReference>
<dbReference type="CDD" id="cd10147">
    <property type="entry name" value="Wzt_C-like"/>
    <property type="match status" value="1"/>
</dbReference>
<dbReference type="InterPro" id="IPR050683">
    <property type="entry name" value="Bact_Polysacc_Export_ATP-bd"/>
</dbReference>
<comment type="similarity">
    <text evidence="1">Belongs to the ABC transporter superfamily.</text>
</comment>
<dbReference type="EMBL" id="JBANFI010000002">
    <property type="protein sequence ID" value="MFK7160083.1"/>
    <property type="molecule type" value="Genomic_DNA"/>
</dbReference>
<keyword evidence="4 6" id="KW-0067">ATP-binding</keyword>
<protein>
    <submittedName>
        <fullName evidence="6">ABC transporter ATP-binding protein</fullName>
    </submittedName>
</protein>
<evidence type="ECO:0000256" key="4">
    <source>
        <dbReference type="ARBA" id="ARBA00022840"/>
    </source>
</evidence>
<dbReference type="InterPro" id="IPR029439">
    <property type="entry name" value="Wzt_C"/>
</dbReference>
<dbReference type="GO" id="GO:0005524">
    <property type="term" value="F:ATP binding"/>
    <property type="evidence" value="ECO:0007669"/>
    <property type="project" value="UniProtKB-KW"/>
</dbReference>
<keyword evidence="3" id="KW-0547">Nucleotide-binding</keyword>
<accession>A0ABW8PWQ2</accession>
<dbReference type="InterPro" id="IPR015860">
    <property type="entry name" value="ABC_transpr_TagH-like"/>
</dbReference>
<evidence type="ECO:0000259" key="5">
    <source>
        <dbReference type="PROSITE" id="PS50893"/>
    </source>
</evidence>
<evidence type="ECO:0000313" key="7">
    <source>
        <dbReference type="Proteomes" id="UP001621714"/>
    </source>
</evidence>
<proteinExistence type="inferred from homology"/>
<dbReference type="PROSITE" id="PS50893">
    <property type="entry name" value="ABC_TRANSPORTER_2"/>
    <property type="match status" value="1"/>
</dbReference>
<dbReference type="Pfam" id="PF14524">
    <property type="entry name" value="Wzt_C"/>
    <property type="match status" value="1"/>
</dbReference>
<dbReference type="SUPFAM" id="SSF52540">
    <property type="entry name" value="P-loop containing nucleoside triphosphate hydrolases"/>
    <property type="match status" value="1"/>
</dbReference>
<feature type="domain" description="ABC transporter" evidence="5">
    <location>
        <begin position="19"/>
        <end position="241"/>
    </location>
</feature>
<dbReference type="PANTHER" id="PTHR46743">
    <property type="entry name" value="TEICHOIC ACIDS EXPORT ATP-BINDING PROTEIN TAGH"/>
    <property type="match status" value="1"/>
</dbReference>
<gene>
    <name evidence="6" type="ORF">V6U78_03420</name>
</gene>
<dbReference type="InterPro" id="IPR003593">
    <property type="entry name" value="AAA+_ATPase"/>
</dbReference>
<reference evidence="6 7" key="1">
    <citation type="submission" date="2024-02" db="EMBL/GenBank/DDBJ databases">
        <title>Marinospirillum sp. MEB 164 isolated from Lonar lake sediment.</title>
        <authorList>
            <person name="Joshi A."/>
            <person name="Thite S."/>
        </authorList>
    </citation>
    <scope>NUCLEOTIDE SEQUENCE [LARGE SCALE GENOMIC DNA]</scope>
    <source>
        <strain evidence="6 7">MEB164</strain>
    </source>
</reference>
<keyword evidence="2" id="KW-0813">Transport</keyword>
<comment type="caution">
    <text evidence="6">The sequence shown here is derived from an EMBL/GenBank/DDBJ whole genome shotgun (WGS) entry which is preliminary data.</text>
</comment>
<evidence type="ECO:0000256" key="2">
    <source>
        <dbReference type="ARBA" id="ARBA00022448"/>
    </source>
</evidence>
<dbReference type="Pfam" id="PF00005">
    <property type="entry name" value="ABC_tran"/>
    <property type="match status" value="1"/>
</dbReference>
<evidence type="ECO:0000313" key="6">
    <source>
        <dbReference type="EMBL" id="MFK7160083.1"/>
    </source>
</evidence>
<dbReference type="CDD" id="cd03220">
    <property type="entry name" value="ABC_KpsT_Wzt"/>
    <property type="match status" value="1"/>
</dbReference>
<organism evidence="6 7">
    <name type="scientific">Marinospirillum alkalitolerans</name>
    <dbReference type="NCBI Taxonomy" id="3123374"/>
    <lineage>
        <taxon>Bacteria</taxon>
        <taxon>Pseudomonadati</taxon>
        <taxon>Pseudomonadota</taxon>
        <taxon>Gammaproteobacteria</taxon>
        <taxon>Oceanospirillales</taxon>
        <taxon>Oceanospirillaceae</taxon>
        <taxon>Marinospirillum</taxon>
    </lineage>
</organism>
<dbReference type="InterPro" id="IPR003439">
    <property type="entry name" value="ABC_transporter-like_ATP-bd"/>
</dbReference>